<feature type="domain" description="Carrier" evidence="14">
    <location>
        <begin position="1589"/>
        <end position="1664"/>
    </location>
</feature>
<dbReference type="GO" id="GO:0047879">
    <property type="term" value="F:erythronolide synthase activity"/>
    <property type="evidence" value="ECO:0007669"/>
    <property type="project" value="UniProtKB-EC"/>
</dbReference>
<dbReference type="GO" id="GO:0004315">
    <property type="term" value="F:3-oxoacyl-[acyl-carrier-protein] synthase activity"/>
    <property type="evidence" value="ECO:0007669"/>
    <property type="project" value="InterPro"/>
</dbReference>
<feature type="domain" description="Carrier" evidence="14">
    <location>
        <begin position="5118"/>
        <end position="5193"/>
    </location>
</feature>
<dbReference type="Gene3D" id="1.10.1200.10">
    <property type="entry name" value="ACP-like"/>
    <property type="match status" value="3"/>
</dbReference>
<dbReference type="Pfam" id="PF16197">
    <property type="entry name" value="KAsynt_C_assoc"/>
    <property type="match status" value="3"/>
</dbReference>
<dbReference type="Pfam" id="PF08240">
    <property type="entry name" value="ADH_N"/>
    <property type="match status" value="1"/>
</dbReference>
<keyword evidence="5" id="KW-0511">Multifunctional enzyme</keyword>
<feature type="region of interest" description="C-terminal hotdog fold" evidence="12">
    <location>
        <begin position="1056"/>
        <end position="1194"/>
    </location>
</feature>
<evidence type="ECO:0000256" key="10">
    <source>
        <dbReference type="ARBA" id="ARBA00063272"/>
    </source>
</evidence>
<dbReference type="GO" id="GO:0031177">
    <property type="term" value="F:phosphopantetheine binding"/>
    <property type="evidence" value="ECO:0007669"/>
    <property type="project" value="InterPro"/>
</dbReference>
<dbReference type="CDD" id="cd00833">
    <property type="entry name" value="PKS"/>
    <property type="match status" value="3"/>
</dbReference>
<comment type="pathway">
    <text evidence="9">Antibiotic biosynthesis; erythromycin biosynthesis.</text>
</comment>
<dbReference type="PROSITE" id="PS52004">
    <property type="entry name" value="KS3_2"/>
    <property type="match status" value="3"/>
</dbReference>
<dbReference type="InterPro" id="IPR036736">
    <property type="entry name" value="ACP-like_sf"/>
</dbReference>
<dbReference type="InterPro" id="IPR042104">
    <property type="entry name" value="PKS_dehydratase_sf"/>
</dbReference>
<evidence type="ECO:0000259" key="14">
    <source>
        <dbReference type="PROSITE" id="PS50075"/>
    </source>
</evidence>
<name>A0A1K1SW50_9PSEU</name>
<feature type="region of interest" description="N-terminal hotdog fold" evidence="12">
    <location>
        <begin position="4084"/>
        <end position="4208"/>
    </location>
</feature>
<dbReference type="InterPro" id="IPR006162">
    <property type="entry name" value="Ppantetheine_attach_site"/>
</dbReference>
<evidence type="ECO:0000256" key="5">
    <source>
        <dbReference type="ARBA" id="ARBA00023268"/>
    </source>
</evidence>
<evidence type="ECO:0000256" key="12">
    <source>
        <dbReference type="PROSITE-ProRule" id="PRU01363"/>
    </source>
</evidence>
<dbReference type="InterPro" id="IPR013154">
    <property type="entry name" value="ADH-like_N"/>
</dbReference>
<comment type="function">
    <text evidence="8">Involved in the biosynthesis of antibiotic erythromycin via the biosynthesis of its aglycone precursor, 6-deoxyerythronolide B (6-dEB).</text>
</comment>
<comment type="subunit">
    <text evidence="10">Homodimer. Erythronolide synthase is composed of EryAI, EryAII and EryAIII multimodular (2 modules) polypeptides each coding for a functional synthase subunit which participates in 2 of the six FAS-like elongation steps required for formation of the polyketide. Module 1, 2, 3, 4, 5, and 6 participating in biosynthesis steps 1, 2, 3, 4, 5, and 6, respectively.</text>
</comment>
<dbReference type="PROSITE" id="PS00012">
    <property type="entry name" value="PHOSPHOPANTETHEINE"/>
    <property type="match status" value="3"/>
</dbReference>
<evidence type="ECO:0000259" key="15">
    <source>
        <dbReference type="PROSITE" id="PS52004"/>
    </source>
</evidence>
<dbReference type="CDD" id="cd05195">
    <property type="entry name" value="enoyl_red"/>
    <property type="match status" value="1"/>
</dbReference>
<dbReference type="PROSITE" id="PS50075">
    <property type="entry name" value="CARRIER"/>
    <property type="match status" value="3"/>
</dbReference>
<dbReference type="InterPro" id="IPR050091">
    <property type="entry name" value="PKS_NRPS_Biosynth_Enz"/>
</dbReference>
<evidence type="ECO:0000313" key="17">
    <source>
        <dbReference type="EMBL" id="SFW88515.1"/>
    </source>
</evidence>
<feature type="active site" description="Proton donor; for dehydratase activity" evidence="12">
    <location>
        <position position="1116"/>
    </location>
</feature>
<dbReference type="Pfam" id="PF00698">
    <property type="entry name" value="Acyl_transf_1"/>
    <property type="match status" value="3"/>
</dbReference>
<proteinExistence type="predicted"/>
<evidence type="ECO:0000256" key="11">
    <source>
        <dbReference type="ARBA" id="ARBA00066981"/>
    </source>
</evidence>
<feature type="region of interest" description="Disordered" evidence="13">
    <location>
        <begin position="4168"/>
        <end position="4192"/>
    </location>
</feature>
<dbReference type="Gene3D" id="3.40.50.720">
    <property type="entry name" value="NAD(P)-binding Rossmann-like Domain"/>
    <property type="match status" value="5"/>
</dbReference>
<dbReference type="InterPro" id="IPR032821">
    <property type="entry name" value="PKS_assoc"/>
</dbReference>
<dbReference type="FunFam" id="3.90.180.10:FF:000032">
    <property type="entry name" value="Probable polyketide synthase pks1"/>
    <property type="match status" value="1"/>
</dbReference>
<evidence type="ECO:0000256" key="3">
    <source>
        <dbReference type="ARBA" id="ARBA00022679"/>
    </source>
</evidence>
<dbReference type="InterPro" id="IPR014043">
    <property type="entry name" value="Acyl_transferase_dom"/>
</dbReference>
<dbReference type="Gene3D" id="3.10.129.110">
    <property type="entry name" value="Polyketide synthase dehydratase"/>
    <property type="match status" value="2"/>
</dbReference>
<keyword evidence="4" id="KW-0677">Repeat</keyword>
<dbReference type="PANTHER" id="PTHR43775:SF51">
    <property type="entry name" value="INACTIVE PHENOLPHTHIOCEROL SYNTHESIS POLYKETIDE SYNTHASE TYPE I PKS1-RELATED"/>
    <property type="match status" value="1"/>
</dbReference>
<dbReference type="PANTHER" id="PTHR43775">
    <property type="entry name" value="FATTY ACID SYNTHASE"/>
    <property type="match status" value="1"/>
</dbReference>
<dbReference type="EC" id="2.3.1.94" evidence="11"/>
<dbReference type="STRING" id="546364.SAMN04489730_6981"/>
<dbReference type="SMART" id="SM00822">
    <property type="entry name" value="PKS_KR"/>
    <property type="match status" value="3"/>
</dbReference>
<sequence length="5282" mass="547537">MGVVPVAREQKLLDHLKWMTAELRQAKSRLAELEAVEREDIAIVAMACRFPGGVESPEDLWSLVRDGRDGFSAFPADRGWEVPDGANGFATGEGAFLHDAAEFDPGFFGISPREALAMDPQQRLLLETSWEALERAGIDPAVLRGSRTGVFVGSNNRDYVSLLGRAAEDLGGYVATGGSASVFSGRIAYALGFEGPALTVDTACSSSLVALHLAARSLREGECSLALAGGVTVMATPGAFAEFTRQNGLAADGRVKAFAEAADGTAWGEGAGVLLVERLSDARRHGHPVLAVLRGSAVNSDGASTGLTAPNGPAQQRVILQALLDARLAADEIDVVEAHGTGTTLGDPIEAQALLATYGQGRPADRPLLLGSVKSNLGHTQAAAGVAGVIKMVMAMRHGLAPSTLYVDEPTSHVDWSAGAVELLTEPRPWPEADRPRRAAVSSFGMSGTNAHLILEAAPAAEPAAAEPHGEGLVPLVVSAMTPEAVRAQADRLARHLRDRPDLAPADVAFSLVTSRAVWPERAVVAGADRAGLLDGLAALAAGAPAPGVVTGRAVDTAGPVLVFPGQGSQWVGMAVGLLDSSPVFAARWAECETAFSSLVDWSLTGVARSNDPSVLERVDVVQPLLWAVMVCLAELWRDAGVAPVAVIGHSQGEIAAAVVAGALSLEDGARVVALRAKAITELAGTGGMLSVPLPVAEVEAGLDPRLGVAAVNGPSATVVSGEVAALDAAQAVWEAAGIRVRRVPVDYASHSPQVEAIRERILADLAPVSPSSVDTVFFSTLTGEAIDTAELTADYWYRNLRATVRFEDAVRAAVVAGHTVFVESSAHPVLTVGVQQTLDEVGAAGAVVPTLRRDHGDQQQLFTAYADAYVHGVAVAWEKLTPGQRVDLPTYAFQRERYWVRTAPGGAGLAAAGLGTAGHPLLGAVVSVAGSGQVVLTGRLSARTHGWLADHAVLGAVLVPGTALLDLAVRAGDLAGCDTVEELTLETPLRLPGSGALAVQVVTTTADDGRVAVTIHSRPDDAATDDPWTRHASGTLTRVRTGTAGTLTAWPPADAEPVGIDGFYAGTAEAGYGYGPAFQGLRAVWRADDVVFAEVALPEAAGEADGFAVHPALLDACLHAAGAGGLLAADGGPRLPFAWSGVRVHAAGARRVRVRLTAQGADAVGVLVTDETGLPVVTADRLALRVASGDRLPTAGSLYEVAWEPAPAEAAAWTELVEPADPVQALAAIQGWLDRPEGRLVVVTRDAIGVTAGDAVTGLAQAGIWGLVRSAQSEHPGRFVLLDTDGDVPATLPDEPQLAVRDGALYVPRLRRAATTAEVAWPTEGTTLITGGTGLLGGLVARHLVERGVRDLVLLSRRGMDAPGAEELANLDATVRIVACDAADREALAEVLSSIEHLTAVVHATGVLDDGVVESLTPERLGTVWRPKVDAAWNLHELAGDVEKFVLFSSAAGVFGVPGQGNYAAANTWLDALAQRRRARGLPATALAWGLWEQASDMTAHLAGDDSGRLARSWVRSLSTSDGIALLDAALAADLPAAAPVALDLAALRPGAAPALLTGLVGSPRRRVVRAETGVGGLGGLELDEQRRTVLGIVRAQVADVLRHTSAAAVDPHRSFTELGFDSLTAVELRNRLGAATGLKLPATLVFDYPTPDVLAEHVRRELLGLGDRVVTTAPPAGAAADEPIAVIGIGCRFPGGVASAADLWQLVESGGDAVTAFPADRGWDPAALSGARESGFLHDAAEFDAGFFGISPREALAMDPQQRLLLETAWEAVEDAGIDATALRGSRTGVFAGAMYHDYATLMPGLRKGAEGYIGTGNSGSVVSGRVSYVLGLEGPSVTVDTACSSSLVALHLAAQALRSGECSLALAGGVTVMSTPGLFTEMAAQGGLAPDGRCKAFADAADGAGFSEGVGLLLVERLSDARRNGRRILAVVRGSAVNSDGASNGLTAPNGLSQQRVIRAALADAGLGTQDVDAVEAHGTGTKLGDPIEAQALLATYGRDRAHPLLLGSIKSNIGHAQAASGVGGVIKMVQAMRHGVLPKTLHVDTPSSFVDWSAGAVEVLTEARDWPETGRPRRAGVSSFGISGTNAHVILEQAPAAVVPVRPEPRPGPVVWTVSGRTPEALRAQAARLGRFLAGRTEAPADVAWSLATTRAHLEHRAVVVGTGSDSLLAGLAGVAAGEPAAVTGVAGSPGAGPVLVFPGQGSQWVGMAVELLDSSAVFAARWAECETALKSFVDWSLTEVARSADPAVLEQVDVVQPLLWAVMVCLAQLWRSAGVEPAAVIGHSQGEIAAAVVAGALSVEDGARVVALRAKAITELAGTGGMLSVPLPVADVEAGLDPRLGIAAVNGPSVTVVSGEVTALDEAQARWEAEGVRVRRIPVDYASHSPQVEAIRDRVLADLAGITPRPVRTVFASTLTGEPLDTAQLTAGYWYRNLRETVRFEQAVRALAAAGHTTFVEASAHPVLTVGIQQTLDALEATGAALGTLRREHGDLTQVLTAYAEAHVLGVAVDWAAVFADARPVRVDLPTYAFQRERFWPPARPAAVALAADSVETRFWDAVEREDLEDLADALHLGDGELGAVVPALSAWHRQRRAHATADRWRYRITWKPLARPADRLAGTWLVVTPAGARPADVVTALAAHGADVVELELAPGTGRADLARRLGEPGREVAGVVSLLAADETPHPEHPAMTAGLAGTLTLAQALGDAGVPARLWCLTRGAVAVADGEDLPRPLQAQVWGLGRVVALEHPARWGGLVDLPEVIDERAAERLASVLAAADDEDQLAVRPSGVFTRRLTRAPLGDERPGRTWQPRGTVLVTGGTGDLGPLVVRWLAGAGAGHIVLPGRRGPDAPGVPELTAELARSGVRLTAVRCDVADKAALAALLAELRTAGDPVRAVIHAAALIDIGAIETATLAEFSAVMAAKVLGAQHLAELLDGEELDAFVLFSSIAGVWGSGDHGAYGAANAYLDAFAEHRRARGLPASSIAWGIWHAANEWTGATIPEGVDPSLVRKRGLPFLDPEIAMSALRRELDHDRPSIALADVDWDRFVPAFGSARPRPLIADVPEAAEILAADRVEPGPAAGEPSELRRALAGLSAAERRQSVLETVRGQAAAVLGHASAAAVVPGKAFRDFGFDSLTAVDLRNRLATATGLKLPTTAVFDYPTPEALANYLHGRVFGAEADAPAQIVTIAADDEPIAIVSMGCRFPGGVASPEDLWRLLESEGDAVTEFPADRGWDLAGLFDPDPDAPGKSHVRHGAFVEGVGEFDPAFFGISPREALAMDPQQRLLLEVSWEVLERAGIDPASVRGDRIGVFTGSNISDYGQAVLRSSAGSEGHVLTGSASSVVSGRISYTLGLEGPAVTVDTACSSSLVALHLAVQALRNGDCELALAGGVALMAGPGAFIAFSRQRGLAEDGRCKAFADTADGMGLAEGVGVLLVERLSEARRHGHPILAVVRGSAVNQDGASNGLTAPNGPSQQRVITQALANARLSGADVDVVEAHGTGTKLGDPIEAQALLATYGQDRDRPLWLGSVKSNIGHTQGAAGVAGVMKVVLALRNGRLPKTLHVGAPSSEVDWSAGAVELLTEARPWPAVETPRRAGVSSFGMSGTNAHVIIEEAPVAEEAEAPAAAPVTPWVVAAKSEAALQEQAQRLAGHVAGLPAADVAFSLATTRTAWDRRAVVIGTGPAELLDGLTALAGGEPSPAVVTGAVVDGTGPVLVFPGQGSQWAGMAVELLDSSEVFAARWAECETALSSFADWSLTEVARSADPAVLERVDVVQPLLWAVMVCLAELWRAAGVEPAAVIGHSQGEIAAAVVAGALSLEDGARVVALRAKAITELAGTGGMLSVSLPVAEVEAGLDPRLGVAAVNGPSATVVSGEVEALDAAQAAWEAEGVRARRVPVDYASHSPQVEAIRDRILAELAPVRPSSVDTIFFSTLTGGQIDTAELTADYWYRNLRATVRFEDAVRAAIAAGHTVFVESSAHPVLTVGVQQTLDDVEAAGAVVPTLRRDHGGLRQLCTAFGQAFVHGVAVAWEKLTPGRRVDLPTYPFQRRRFWPDTPAAKPGDPHGLGLTATEHPLVAAAMTVAGSGELVLTGRLGLDTHPWLADHAVRGSVLLPGTGFVELAVRAADEAGCGLVEELTLEAPLVVPGSGGLRLQLTVDPDDETGRRGLTIHSRPDEDPGAPWTRHATGVLAPAAAPAGPTGLETWPPPGAAPIDLDDVYGRFAGLGFTYGPLFRGLHAAWRDGNDFYADVRLPAGGRTDGFGLHPALLDAALQAMLAAGLETTEAEAVGRLPFAFSGVTLTAIGATALRVRLSRVGEEAISLTVADDTGAPVATIDSLVSRPVSAARFDAARRGSLFAVGWHRVEPGTGGRTWAMLGEAAADVLVTEVPRAGLTAAEVRAGLTATLTTVQNWLAAEQAAGARLLVVTRDAVGVRRDDPVAGVAESPVWGLLRSAQAEHPGRLALLDVDAEAVLPEVLPSVVALDEPQLAVRGGEVFVPRLARTAPDDLRPPAGPWRLDVTAAGTLENLALIGHPDAGRPLRDNEVRVGLRAVGVNFRDVLIGLGMYPDPVPMGAEGAGVVLETGAAVTDLAPGDRVFGLFNGALGPVAVADRRAMAVLPAGWSFETAASVPVAFLTAWYALNDLAGVREGESVLVHAAAGGVGMAAVQIAGHLGATVFGTASPAKWPAVGIAEERLASSRTLDFEFEFLAATGGAGVDVVLDALTGEFVDASLRLLPRGGRFVEMGKNDVRDPELVAKEYPGVRYEAFDLIEASPDRLAEMLSELTALFERGVLRPLPVSVRDITEARDVFRTMSQAKHVGKLVLRIPAGLADGTVLVTGGIGTLGALLARHLVSTHGVRDLLLLSRRGPDAPGADELREELELLGARTEIVACDAADRDALEQVIAGRELSAVVHAAGVLDDGVLESVTPDRLTAVLRPKVDAALNLHELCGDVAAFVLFSGGAGTFGSAGQPAYAAANAFLDALARHRRAHGLPATSLAWGLWAEASGMTGHLAGADRARLSRGGIRPLSTEDALALFDAGLRAAEPAVVPVDLDLAALRSRAAVPAVLRGLVPAGPRRVVAAGEETGPSFAQRFEAIPADDRDRFLLDLVRGHVATVLAHESAAAIEPERALSELGFDSLTAVELRNRLTAATGLRLPATVIFDYPTSAAVAARLHELLGDGGAPRPVVALLDELGRLEATLAGLDADGAAAVAADELAADSVTARLRALVRGWTGLRSGDGAPGDDLELAGDDELFEVLDSELGRSS</sequence>
<dbReference type="CDD" id="cd08956">
    <property type="entry name" value="KR_3_FAS_SDR_x"/>
    <property type="match status" value="2"/>
</dbReference>
<dbReference type="InterPro" id="IPR020806">
    <property type="entry name" value="PKS_PP-bd"/>
</dbReference>
<keyword evidence="6" id="KW-0012">Acyltransferase</keyword>
<dbReference type="GO" id="GO:0016491">
    <property type="term" value="F:oxidoreductase activity"/>
    <property type="evidence" value="ECO:0007669"/>
    <property type="project" value="InterPro"/>
</dbReference>
<evidence type="ECO:0000256" key="4">
    <source>
        <dbReference type="ARBA" id="ARBA00022737"/>
    </source>
</evidence>
<evidence type="ECO:0000259" key="16">
    <source>
        <dbReference type="PROSITE" id="PS52019"/>
    </source>
</evidence>
<keyword evidence="1" id="KW-0596">Phosphopantetheine</keyword>
<evidence type="ECO:0000256" key="1">
    <source>
        <dbReference type="ARBA" id="ARBA00022450"/>
    </source>
</evidence>
<dbReference type="PROSITE" id="PS00606">
    <property type="entry name" value="KS3_1"/>
    <property type="match status" value="3"/>
</dbReference>
<evidence type="ECO:0000256" key="9">
    <source>
        <dbReference type="ARBA" id="ARBA00060622"/>
    </source>
</evidence>
<feature type="active site" description="Proton acceptor; for dehydratase activity" evidence="12">
    <location>
        <position position="4116"/>
    </location>
</feature>
<evidence type="ECO:0000256" key="8">
    <source>
        <dbReference type="ARBA" id="ARBA00060158"/>
    </source>
</evidence>
<dbReference type="InterPro" id="IPR011032">
    <property type="entry name" value="GroES-like_sf"/>
</dbReference>
<dbReference type="FunFam" id="1.10.1200.10:FF:000007">
    <property type="entry name" value="Probable polyketide synthase pks17"/>
    <property type="match status" value="3"/>
</dbReference>
<dbReference type="InterPro" id="IPR018201">
    <property type="entry name" value="Ketoacyl_synth_AS"/>
</dbReference>
<dbReference type="SMART" id="SM00827">
    <property type="entry name" value="PKS_AT"/>
    <property type="match status" value="3"/>
</dbReference>
<dbReference type="InterPro" id="IPR055123">
    <property type="entry name" value="SpnB-like_Rossmann"/>
</dbReference>
<evidence type="ECO:0000256" key="13">
    <source>
        <dbReference type="SAM" id="MobiDB-lite"/>
    </source>
</evidence>
<dbReference type="InterPro" id="IPR049551">
    <property type="entry name" value="PKS_DH_C"/>
</dbReference>
<dbReference type="PROSITE" id="PS52019">
    <property type="entry name" value="PKS_MFAS_DH"/>
    <property type="match status" value="2"/>
</dbReference>
<evidence type="ECO:0000256" key="2">
    <source>
        <dbReference type="ARBA" id="ARBA00022553"/>
    </source>
</evidence>
<dbReference type="InterPro" id="IPR014031">
    <property type="entry name" value="Ketoacyl_synth_C"/>
</dbReference>
<dbReference type="Pfam" id="PF13602">
    <property type="entry name" value="ADH_zinc_N_2"/>
    <property type="match status" value="1"/>
</dbReference>
<feature type="domain" description="Carrier" evidence="14">
    <location>
        <begin position="3107"/>
        <end position="3182"/>
    </location>
</feature>
<evidence type="ECO:0000256" key="6">
    <source>
        <dbReference type="ARBA" id="ARBA00023315"/>
    </source>
</evidence>
<dbReference type="Pfam" id="PF08659">
    <property type="entry name" value="KR"/>
    <property type="match status" value="3"/>
</dbReference>
<gene>
    <name evidence="17" type="ORF">SAMN04489730_6981</name>
</gene>
<dbReference type="Pfam" id="PF18369">
    <property type="entry name" value="PKS_DE"/>
    <property type="match status" value="1"/>
</dbReference>
<dbReference type="SMART" id="SM00826">
    <property type="entry name" value="PKS_DH"/>
    <property type="match status" value="2"/>
</dbReference>
<dbReference type="SMART" id="SM00825">
    <property type="entry name" value="PKS_KS"/>
    <property type="match status" value="3"/>
</dbReference>
<dbReference type="InterPro" id="IPR020807">
    <property type="entry name" value="PKS_DH"/>
</dbReference>
<dbReference type="Proteomes" id="UP000182740">
    <property type="component" value="Unassembled WGS sequence"/>
</dbReference>
<feature type="region of interest" description="N-terminal hotdog fold" evidence="12">
    <location>
        <begin position="920"/>
        <end position="1044"/>
    </location>
</feature>
<dbReference type="FunFam" id="3.40.47.10:FF:000019">
    <property type="entry name" value="Polyketide synthase type I"/>
    <property type="match status" value="3"/>
</dbReference>
<keyword evidence="18" id="KW-1185">Reference proteome</keyword>
<dbReference type="InterPro" id="IPR009081">
    <property type="entry name" value="PP-bd_ACP"/>
</dbReference>
<reference evidence="18" key="1">
    <citation type="submission" date="2016-11" db="EMBL/GenBank/DDBJ databases">
        <authorList>
            <person name="Varghese N."/>
            <person name="Submissions S."/>
        </authorList>
    </citation>
    <scope>NUCLEOTIDE SEQUENCE [LARGE SCALE GENOMIC DNA]</scope>
    <source>
        <strain evidence="18">DSM 44671</strain>
    </source>
</reference>
<dbReference type="InterPro" id="IPR020843">
    <property type="entry name" value="ER"/>
</dbReference>
<dbReference type="FunFam" id="3.40.366.10:FF:000002">
    <property type="entry name" value="Probable polyketide synthase 2"/>
    <property type="match status" value="3"/>
</dbReference>
<dbReference type="SUPFAM" id="SSF52151">
    <property type="entry name" value="FabD/lysophospholipase-like"/>
    <property type="match status" value="3"/>
</dbReference>
<dbReference type="SUPFAM" id="SSF47336">
    <property type="entry name" value="ACP-like"/>
    <property type="match status" value="3"/>
</dbReference>
<protein>
    <recommendedName>
        <fullName evidence="11">6-deoxyerythronolide-B synthase</fullName>
        <ecNumber evidence="11">2.3.1.94</ecNumber>
    </recommendedName>
</protein>
<dbReference type="SUPFAM" id="SSF55048">
    <property type="entry name" value="Probable ACP-binding domain of malonyl-CoA ACP transacylase"/>
    <property type="match status" value="3"/>
</dbReference>
<dbReference type="Pfam" id="PF22953">
    <property type="entry name" value="SpnB_Rossmann"/>
    <property type="match status" value="2"/>
</dbReference>
<feature type="active site" description="Proton donor; for dehydratase activity" evidence="12">
    <location>
        <position position="4280"/>
    </location>
</feature>
<dbReference type="Gene3D" id="3.90.180.10">
    <property type="entry name" value="Medium-chain alcohol dehydrogenases, catalytic domain"/>
    <property type="match status" value="1"/>
</dbReference>
<feature type="region of interest" description="C-terminal hotdog fold" evidence="12">
    <location>
        <begin position="4221"/>
        <end position="4360"/>
    </location>
</feature>
<dbReference type="Gene3D" id="3.30.70.3290">
    <property type="match status" value="3"/>
</dbReference>
<dbReference type="GO" id="GO:0004312">
    <property type="term" value="F:fatty acid synthase activity"/>
    <property type="evidence" value="ECO:0007669"/>
    <property type="project" value="TreeGrafter"/>
</dbReference>
<feature type="domain" description="Ketosynthase family 3 (KS3)" evidence="15">
    <location>
        <begin position="38"/>
        <end position="457"/>
    </location>
</feature>
<dbReference type="EMBL" id="FPJG01000006">
    <property type="protein sequence ID" value="SFW88515.1"/>
    <property type="molecule type" value="Genomic_DNA"/>
</dbReference>
<dbReference type="SUPFAM" id="SSF50129">
    <property type="entry name" value="GroES-like"/>
    <property type="match status" value="1"/>
</dbReference>
<dbReference type="SMART" id="SM01294">
    <property type="entry name" value="PKS_PP_betabranch"/>
    <property type="match status" value="3"/>
</dbReference>
<accession>A0A1K1SW50</accession>
<dbReference type="InterPro" id="IPR014030">
    <property type="entry name" value="Ketoacyl_synth_N"/>
</dbReference>
<comment type="catalytic activity">
    <reaction evidence="7">
        <text>6 (S)-methylmalonyl-CoA + propanoyl-CoA + 6 NADPH + 12 H(+) = 6-deoxyerythronolide B + 6 CO2 + 6 NADP(+) + 7 CoA + H2O</text>
        <dbReference type="Rhea" id="RHEA:23068"/>
        <dbReference type="ChEBI" id="CHEBI:15377"/>
        <dbReference type="ChEBI" id="CHEBI:15378"/>
        <dbReference type="ChEBI" id="CHEBI:16089"/>
        <dbReference type="ChEBI" id="CHEBI:16526"/>
        <dbReference type="ChEBI" id="CHEBI:57287"/>
        <dbReference type="ChEBI" id="CHEBI:57327"/>
        <dbReference type="ChEBI" id="CHEBI:57392"/>
        <dbReference type="ChEBI" id="CHEBI:57783"/>
        <dbReference type="ChEBI" id="CHEBI:58349"/>
        <dbReference type="EC" id="2.3.1.94"/>
    </reaction>
</comment>
<dbReference type="Pfam" id="PF21089">
    <property type="entry name" value="PKS_DH_N"/>
    <property type="match status" value="2"/>
</dbReference>
<dbReference type="Gene3D" id="3.40.366.10">
    <property type="entry name" value="Malonyl-Coenzyme A Acyl Carrier Protein, domain 2"/>
    <property type="match status" value="3"/>
</dbReference>
<feature type="active site" description="Proton acceptor; for dehydratase activity" evidence="12">
    <location>
        <position position="952"/>
    </location>
</feature>
<feature type="domain" description="Ketosynthase family 3 (KS3)" evidence="15">
    <location>
        <begin position="1683"/>
        <end position="2097"/>
    </location>
</feature>
<dbReference type="InterPro" id="IPR016035">
    <property type="entry name" value="Acyl_Trfase/lysoPLipase"/>
</dbReference>
<dbReference type="SMART" id="SM00829">
    <property type="entry name" value="PKS_ER"/>
    <property type="match status" value="1"/>
</dbReference>
<keyword evidence="3" id="KW-0808">Transferase</keyword>
<dbReference type="InterPro" id="IPR049900">
    <property type="entry name" value="PKS_mFAS_DH"/>
</dbReference>
<dbReference type="Gene3D" id="3.40.47.10">
    <property type="match status" value="3"/>
</dbReference>
<keyword evidence="2" id="KW-0597">Phosphoprotein</keyword>
<feature type="domain" description="PKS/mFAS DH" evidence="16">
    <location>
        <begin position="920"/>
        <end position="1194"/>
    </location>
</feature>
<organism evidence="17 18">
    <name type="scientific">Amycolatopsis australiensis</name>
    <dbReference type="NCBI Taxonomy" id="546364"/>
    <lineage>
        <taxon>Bacteria</taxon>
        <taxon>Bacillati</taxon>
        <taxon>Actinomycetota</taxon>
        <taxon>Actinomycetes</taxon>
        <taxon>Pseudonocardiales</taxon>
        <taxon>Pseudonocardiaceae</taxon>
        <taxon>Amycolatopsis</taxon>
    </lineage>
</organism>
<dbReference type="InterPro" id="IPR041618">
    <property type="entry name" value="PKS_DE"/>
</dbReference>
<feature type="domain" description="PKS/mFAS DH" evidence="16">
    <location>
        <begin position="4084"/>
        <end position="4360"/>
    </location>
</feature>
<dbReference type="Pfam" id="PF02801">
    <property type="entry name" value="Ketoacyl-synt_C"/>
    <property type="match status" value="3"/>
</dbReference>
<dbReference type="SMART" id="SM00823">
    <property type="entry name" value="PKS_PP"/>
    <property type="match status" value="3"/>
</dbReference>
<feature type="domain" description="Ketosynthase family 3 (KS3)" evidence="15">
    <location>
        <begin position="3200"/>
        <end position="3624"/>
    </location>
</feature>
<dbReference type="InterPro" id="IPR020841">
    <property type="entry name" value="PKS_Beta-ketoAc_synthase_dom"/>
</dbReference>
<dbReference type="InterPro" id="IPR001227">
    <property type="entry name" value="Ac_transferase_dom_sf"/>
</dbReference>
<dbReference type="Pfam" id="PF14765">
    <property type="entry name" value="PS-DH"/>
    <property type="match status" value="2"/>
</dbReference>
<dbReference type="GO" id="GO:0006633">
    <property type="term" value="P:fatty acid biosynthetic process"/>
    <property type="evidence" value="ECO:0007669"/>
    <property type="project" value="InterPro"/>
</dbReference>
<dbReference type="InterPro" id="IPR016039">
    <property type="entry name" value="Thiolase-like"/>
</dbReference>
<evidence type="ECO:0000313" key="18">
    <source>
        <dbReference type="Proteomes" id="UP000182740"/>
    </source>
</evidence>
<dbReference type="InterPro" id="IPR057326">
    <property type="entry name" value="KR_dom"/>
</dbReference>
<dbReference type="CDD" id="cd08952">
    <property type="entry name" value="KR_1_SDR_x"/>
    <property type="match status" value="1"/>
</dbReference>
<dbReference type="Pfam" id="PF00550">
    <property type="entry name" value="PP-binding"/>
    <property type="match status" value="3"/>
</dbReference>
<dbReference type="InterPro" id="IPR016036">
    <property type="entry name" value="Malonyl_transacylase_ACP-bd"/>
</dbReference>
<dbReference type="InterPro" id="IPR036291">
    <property type="entry name" value="NAD(P)-bd_dom_sf"/>
</dbReference>
<dbReference type="InterPro" id="IPR049552">
    <property type="entry name" value="PKS_DH_N"/>
</dbReference>
<dbReference type="Gene3D" id="6.10.140.1830">
    <property type="match status" value="1"/>
</dbReference>
<dbReference type="NCBIfam" id="NF045894">
    <property type="entry name" value="PKS_plus_SDR"/>
    <property type="match status" value="1"/>
</dbReference>
<evidence type="ECO:0000256" key="7">
    <source>
        <dbReference type="ARBA" id="ARBA00052442"/>
    </source>
</evidence>
<dbReference type="SUPFAM" id="SSF53901">
    <property type="entry name" value="Thiolase-like"/>
    <property type="match status" value="3"/>
</dbReference>
<dbReference type="Pfam" id="PF00109">
    <property type="entry name" value="ketoacyl-synt"/>
    <property type="match status" value="3"/>
</dbReference>
<dbReference type="SUPFAM" id="SSF51735">
    <property type="entry name" value="NAD(P)-binding Rossmann-fold domains"/>
    <property type="match status" value="7"/>
</dbReference>
<dbReference type="InterPro" id="IPR013968">
    <property type="entry name" value="PKS_KR"/>
</dbReference>